<dbReference type="Proteomes" id="UP000769766">
    <property type="component" value="Unassembled WGS sequence"/>
</dbReference>
<accession>A0A932FZN1</accession>
<feature type="modified residue" description="4-aspartylphosphate" evidence="9">
    <location>
        <position position="55"/>
    </location>
</feature>
<evidence type="ECO:0000256" key="9">
    <source>
        <dbReference type="PROSITE-ProRule" id="PRU00169"/>
    </source>
</evidence>
<dbReference type="SMART" id="SM00387">
    <property type="entry name" value="HATPase_c"/>
    <property type="match status" value="1"/>
</dbReference>
<keyword evidence="7" id="KW-0067">ATP-binding</keyword>
<dbReference type="GO" id="GO:0000155">
    <property type="term" value="F:phosphorelay sensor kinase activity"/>
    <property type="evidence" value="ECO:0007669"/>
    <property type="project" value="InterPro"/>
</dbReference>
<name>A0A932FZN1_UNCTE</name>
<dbReference type="Gene3D" id="1.10.287.130">
    <property type="match status" value="1"/>
</dbReference>
<dbReference type="Pfam" id="PF00072">
    <property type="entry name" value="Response_reg"/>
    <property type="match status" value="2"/>
</dbReference>
<dbReference type="InterPro" id="IPR005467">
    <property type="entry name" value="His_kinase_dom"/>
</dbReference>
<dbReference type="Gene3D" id="3.30.450.20">
    <property type="entry name" value="PAS domain"/>
    <property type="match status" value="1"/>
</dbReference>
<dbReference type="Pfam" id="PF00512">
    <property type="entry name" value="HisKA"/>
    <property type="match status" value="1"/>
</dbReference>
<evidence type="ECO:0000256" key="8">
    <source>
        <dbReference type="ARBA" id="ARBA00023012"/>
    </source>
</evidence>
<comment type="caution">
    <text evidence="15">The sequence shown here is derived from an EMBL/GenBank/DDBJ whole genome shotgun (WGS) entry which is preliminary data.</text>
</comment>
<evidence type="ECO:0000259" key="13">
    <source>
        <dbReference type="PROSITE" id="PS50112"/>
    </source>
</evidence>
<dbReference type="GO" id="GO:0006355">
    <property type="term" value="P:regulation of DNA-templated transcription"/>
    <property type="evidence" value="ECO:0007669"/>
    <property type="project" value="InterPro"/>
</dbReference>
<dbReference type="SMART" id="SM00448">
    <property type="entry name" value="REC"/>
    <property type="match status" value="2"/>
</dbReference>
<dbReference type="InterPro" id="IPR011006">
    <property type="entry name" value="CheY-like_superfamily"/>
</dbReference>
<dbReference type="PROSITE" id="PS50109">
    <property type="entry name" value="HIS_KIN"/>
    <property type="match status" value="1"/>
</dbReference>
<dbReference type="InterPro" id="IPR036890">
    <property type="entry name" value="HATPase_C_sf"/>
</dbReference>
<gene>
    <name evidence="15" type="ORF">HYY20_01540</name>
</gene>
<evidence type="ECO:0000256" key="3">
    <source>
        <dbReference type="ARBA" id="ARBA00022553"/>
    </source>
</evidence>
<evidence type="ECO:0000313" key="15">
    <source>
        <dbReference type="EMBL" id="MBI2875545.1"/>
    </source>
</evidence>
<dbReference type="SUPFAM" id="SSF55874">
    <property type="entry name" value="ATPase domain of HSP90 chaperone/DNA topoisomerase II/histidine kinase"/>
    <property type="match status" value="1"/>
</dbReference>
<evidence type="ECO:0000259" key="14">
    <source>
        <dbReference type="PROSITE" id="PS50113"/>
    </source>
</evidence>
<dbReference type="EMBL" id="JACPRF010000044">
    <property type="protein sequence ID" value="MBI2875545.1"/>
    <property type="molecule type" value="Genomic_DNA"/>
</dbReference>
<dbReference type="SUPFAM" id="SSF52172">
    <property type="entry name" value="CheY-like"/>
    <property type="match status" value="2"/>
</dbReference>
<evidence type="ECO:0000256" key="7">
    <source>
        <dbReference type="ARBA" id="ARBA00022840"/>
    </source>
</evidence>
<dbReference type="Pfam" id="PF02518">
    <property type="entry name" value="HATPase_c"/>
    <property type="match status" value="1"/>
</dbReference>
<evidence type="ECO:0000259" key="12">
    <source>
        <dbReference type="PROSITE" id="PS50110"/>
    </source>
</evidence>
<dbReference type="InterPro" id="IPR001789">
    <property type="entry name" value="Sig_transdc_resp-reg_receiver"/>
</dbReference>
<dbReference type="CDD" id="cd17534">
    <property type="entry name" value="REC_DC-like"/>
    <property type="match status" value="1"/>
</dbReference>
<dbReference type="EC" id="2.7.13.3" evidence="2"/>
<feature type="domain" description="PAC" evidence="14">
    <location>
        <begin position="208"/>
        <end position="262"/>
    </location>
</feature>
<feature type="domain" description="Response regulatory" evidence="12">
    <location>
        <begin position="536"/>
        <end position="655"/>
    </location>
</feature>
<dbReference type="InterPro" id="IPR004358">
    <property type="entry name" value="Sig_transdc_His_kin-like_C"/>
</dbReference>
<dbReference type="CDD" id="cd00130">
    <property type="entry name" value="PAS"/>
    <property type="match status" value="1"/>
</dbReference>
<dbReference type="SMART" id="SM00091">
    <property type="entry name" value="PAS"/>
    <property type="match status" value="1"/>
</dbReference>
<dbReference type="SMART" id="SM00086">
    <property type="entry name" value="PAC"/>
    <property type="match status" value="1"/>
</dbReference>
<keyword evidence="8" id="KW-0902">Two-component regulatory system</keyword>
<organism evidence="15 16">
    <name type="scientific">Tectimicrobiota bacterium</name>
    <dbReference type="NCBI Taxonomy" id="2528274"/>
    <lineage>
        <taxon>Bacteria</taxon>
        <taxon>Pseudomonadati</taxon>
        <taxon>Nitrospinota/Tectimicrobiota group</taxon>
        <taxon>Candidatus Tectimicrobiota</taxon>
    </lineage>
</organism>
<feature type="modified residue" description="4-aspartylphosphate" evidence="9">
    <location>
        <position position="590"/>
    </location>
</feature>
<evidence type="ECO:0000256" key="1">
    <source>
        <dbReference type="ARBA" id="ARBA00000085"/>
    </source>
</evidence>
<sequence length="664" mass="74011">MENARILIVEDEHIVAEDLRDGLQSFGYDVIAVVSSGEEAVRKAREIRPDLVIMDIMLKGSMNGVEAAENIRALFDIPVIYLTAHSDSNTLDRAKITEPFGYILKPFEERELQTAIEMALYKHKTEKQLKENKHWVSTILKSIGDGVIAVDQTGSITFMNPIAELLTGWKQEDALGKDLAKIFHIIDEKTRTLADNPVIRVLREEGMVSLEDRILLIAKDGTEVPIDSTITPLKDDRGSITGVVLVFRDITRRKQAEESLQKAYDKLRQTQQAAMQQERLRAIGQMASGIAHDINNTLSPILTFTDLLLTNEPNLSERSIRHLQTIRTAGRDIAHTVARMREFYRPREEQEELYPVSLNQLVEQVIDLTRPRWKDIPQEHGITLELRTELDSSLPGVPGIESGIREALTNLILNAVDAMPLGGTITIRTYPEPQGMEEGPVTQAILEVLDTGHGMDEETRQHCLEPFFSTKGERGTGLGLSVVFGVMQRHEGQITLESDVGQGTLVRLIFPVYTMEQEGPHPEAPEGPEEKPRPLRILFIDDEPELREAMKEMLEIGGHEVEAADSGQAGIEAFHAAQERGTPFEVVITDLGMPYVDGREVARAVKRESPTTPVILLTGWGPSMQEEGDLASQVDHVLGKPPEMSELQRLLSQVKSLPAESSTL</sequence>
<evidence type="ECO:0000256" key="2">
    <source>
        <dbReference type="ARBA" id="ARBA00012438"/>
    </source>
</evidence>
<dbReference type="GO" id="GO:0005524">
    <property type="term" value="F:ATP binding"/>
    <property type="evidence" value="ECO:0007669"/>
    <property type="project" value="UniProtKB-KW"/>
</dbReference>
<keyword evidence="6" id="KW-0418">Kinase</keyword>
<keyword evidence="4" id="KW-0808">Transferase</keyword>
<dbReference type="InterPro" id="IPR000700">
    <property type="entry name" value="PAS-assoc_C"/>
</dbReference>
<dbReference type="InterPro" id="IPR001610">
    <property type="entry name" value="PAC"/>
</dbReference>
<dbReference type="InterPro" id="IPR013767">
    <property type="entry name" value="PAS_fold"/>
</dbReference>
<dbReference type="InterPro" id="IPR036097">
    <property type="entry name" value="HisK_dim/P_sf"/>
</dbReference>
<feature type="domain" description="Histidine kinase" evidence="11">
    <location>
        <begin position="289"/>
        <end position="514"/>
    </location>
</feature>
<evidence type="ECO:0000259" key="11">
    <source>
        <dbReference type="PROSITE" id="PS50109"/>
    </source>
</evidence>
<dbReference type="SUPFAM" id="SSF47384">
    <property type="entry name" value="Homodimeric domain of signal transducing histidine kinase"/>
    <property type="match status" value="1"/>
</dbReference>
<evidence type="ECO:0000256" key="6">
    <source>
        <dbReference type="ARBA" id="ARBA00022777"/>
    </source>
</evidence>
<feature type="domain" description="Response regulatory" evidence="12">
    <location>
        <begin position="5"/>
        <end position="120"/>
    </location>
</feature>
<dbReference type="InterPro" id="IPR003661">
    <property type="entry name" value="HisK_dim/P_dom"/>
</dbReference>
<feature type="coiled-coil region" evidence="10">
    <location>
        <begin position="253"/>
        <end position="280"/>
    </location>
</feature>
<dbReference type="NCBIfam" id="TIGR00229">
    <property type="entry name" value="sensory_box"/>
    <property type="match status" value="1"/>
</dbReference>
<protein>
    <recommendedName>
        <fullName evidence="2">histidine kinase</fullName>
        <ecNumber evidence="2">2.7.13.3</ecNumber>
    </recommendedName>
</protein>
<feature type="domain" description="PAS" evidence="13">
    <location>
        <begin position="132"/>
        <end position="205"/>
    </location>
</feature>
<dbReference type="SUPFAM" id="SSF55785">
    <property type="entry name" value="PYP-like sensor domain (PAS domain)"/>
    <property type="match status" value="1"/>
</dbReference>
<dbReference type="Gene3D" id="3.40.50.2300">
    <property type="match status" value="2"/>
</dbReference>
<evidence type="ECO:0000256" key="10">
    <source>
        <dbReference type="SAM" id="Coils"/>
    </source>
</evidence>
<evidence type="ECO:0000313" key="16">
    <source>
        <dbReference type="Proteomes" id="UP000769766"/>
    </source>
</evidence>
<dbReference type="InterPro" id="IPR035965">
    <property type="entry name" value="PAS-like_dom_sf"/>
</dbReference>
<keyword evidence="3 9" id="KW-0597">Phosphoprotein</keyword>
<dbReference type="PROSITE" id="PS50112">
    <property type="entry name" value="PAS"/>
    <property type="match status" value="1"/>
</dbReference>
<dbReference type="InterPro" id="IPR000014">
    <property type="entry name" value="PAS"/>
</dbReference>
<dbReference type="Gene3D" id="3.30.565.10">
    <property type="entry name" value="Histidine kinase-like ATPase, C-terminal domain"/>
    <property type="match status" value="1"/>
</dbReference>
<dbReference type="PRINTS" id="PR00344">
    <property type="entry name" value="BCTRLSENSOR"/>
</dbReference>
<keyword evidence="5" id="KW-0547">Nucleotide-binding</keyword>
<dbReference type="Pfam" id="PF00989">
    <property type="entry name" value="PAS"/>
    <property type="match status" value="1"/>
</dbReference>
<dbReference type="InterPro" id="IPR003594">
    <property type="entry name" value="HATPase_dom"/>
</dbReference>
<proteinExistence type="predicted"/>
<dbReference type="PROSITE" id="PS50113">
    <property type="entry name" value="PAC"/>
    <property type="match status" value="1"/>
</dbReference>
<dbReference type="PANTHER" id="PTHR43065:SF42">
    <property type="entry name" value="TWO-COMPONENT SENSOR PPRA"/>
    <property type="match status" value="1"/>
</dbReference>
<evidence type="ECO:0000256" key="4">
    <source>
        <dbReference type="ARBA" id="ARBA00022679"/>
    </source>
</evidence>
<reference evidence="15" key="1">
    <citation type="submission" date="2020-07" db="EMBL/GenBank/DDBJ databases">
        <title>Huge and variable diversity of episymbiotic CPR bacteria and DPANN archaea in groundwater ecosystems.</title>
        <authorList>
            <person name="He C.Y."/>
            <person name="Keren R."/>
            <person name="Whittaker M."/>
            <person name="Farag I.F."/>
            <person name="Doudna J."/>
            <person name="Cate J.H.D."/>
            <person name="Banfield J.F."/>
        </authorList>
    </citation>
    <scope>NUCLEOTIDE SEQUENCE</scope>
    <source>
        <strain evidence="15">NC_groundwater_672_Ag_B-0.1um_62_36</strain>
    </source>
</reference>
<evidence type="ECO:0000256" key="5">
    <source>
        <dbReference type="ARBA" id="ARBA00022741"/>
    </source>
</evidence>
<dbReference type="PANTHER" id="PTHR43065">
    <property type="entry name" value="SENSOR HISTIDINE KINASE"/>
    <property type="match status" value="1"/>
</dbReference>
<comment type="catalytic activity">
    <reaction evidence="1">
        <text>ATP + protein L-histidine = ADP + protein N-phospho-L-histidine.</text>
        <dbReference type="EC" id="2.7.13.3"/>
    </reaction>
</comment>
<keyword evidence="10" id="KW-0175">Coiled coil</keyword>
<dbReference type="PROSITE" id="PS50110">
    <property type="entry name" value="RESPONSE_REGULATORY"/>
    <property type="match status" value="2"/>
</dbReference>
<dbReference type="AlphaFoldDB" id="A0A932FZN1"/>
<dbReference type="SMART" id="SM00388">
    <property type="entry name" value="HisKA"/>
    <property type="match status" value="1"/>
</dbReference>